<dbReference type="EMBL" id="VEVO01000004">
    <property type="protein sequence ID" value="KAF0043277.1"/>
    <property type="molecule type" value="Genomic_DNA"/>
</dbReference>
<comment type="caution">
    <text evidence="2">The sequence shown here is derived from an EMBL/GenBank/DDBJ whole genome shotgun (WGS) entry which is preliminary data.</text>
</comment>
<protein>
    <submittedName>
        <fullName evidence="2">Uncharacterized protein</fullName>
    </submittedName>
</protein>
<accession>A0A6A4TA24</accession>
<proteinExistence type="predicted"/>
<evidence type="ECO:0000313" key="2">
    <source>
        <dbReference type="EMBL" id="KAF0043277.1"/>
    </source>
</evidence>
<feature type="region of interest" description="Disordered" evidence="1">
    <location>
        <begin position="1"/>
        <end position="35"/>
    </location>
</feature>
<name>A0A6A4TA24_SCOMX</name>
<evidence type="ECO:0000256" key="1">
    <source>
        <dbReference type="SAM" id="MobiDB-lite"/>
    </source>
</evidence>
<reference evidence="2 3" key="1">
    <citation type="submission" date="2019-06" db="EMBL/GenBank/DDBJ databases">
        <title>Draft genomes of female and male turbot (Scophthalmus maximus).</title>
        <authorList>
            <person name="Xu H."/>
            <person name="Xu X.-W."/>
            <person name="Shao C."/>
            <person name="Chen S."/>
        </authorList>
    </citation>
    <scope>NUCLEOTIDE SEQUENCE [LARGE SCALE GENOMIC DNA]</scope>
    <source>
        <strain evidence="2">Ysfricsl-2016a</strain>
        <tissue evidence="2">Blood</tissue>
    </source>
</reference>
<sequence length="72" mass="8236">MPKPSVHSIRITRAPLWDPGREESGRLSTGKHLTTHTHEVRNTLLRRCREVNAVASDCRLKINSDMYIGNKK</sequence>
<organism evidence="2 3">
    <name type="scientific">Scophthalmus maximus</name>
    <name type="common">Turbot</name>
    <name type="synonym">Psetta maxima</name>
    <dbReference type="NCBI Taxonomy" id="52904"/>
    <lineage>
        <taxon>Eukaryota</taxon>
        <taxon>Metazoa</taxon>
        <taxon>Chordata</taxon>
        <taxon>Craniata</taxon>
        <taxon>Vertebrata</taxon>
        <taxon>Euteleostomi</taxon>
        <taxon>Actinopterygii</taxon>
        <taxon>Neopterygii</taxon>
        <taxon>Teleostei</taxon>
        <taxon>Neoteleostei</taxon>
        <taxon>Acanthomorphata</taxon>
        <taxon>Carangaria</taxon>
        <taxon>Pleuronectiformes</taxon>
        <taxon>Pleuronectoidei</taxon>
        <taxon>Scophthalmidae</taxon>
        <taxon>Scophthalmus</taxon>
    </lineage>
</organism>
<evidence type="ECO:0000313" key="3">
    <source>
        <dbReference type="Proteomes" id="UP000438429"/>
    </source>
</evidence>
<dbReference type="AlphaFoldDB" id="A0A6A4TA24"/>
<dbReference type="Proteomes" id="UP000438429">
    <property type="component" value="Unassembled WGS sequence"/>
</dbReference>
<gene>
    <name evidence="2" type="ORF">F2P81_004614</name>
</gene>